<dbReference type="Proteomes" id="UP000004931">
    <property type="component" value="Unassembled WGS sequence"/>
</dbReference>
<evidence type="ECO:0000259" key="2">
    <source>
        <dbReference type="Pfam" id="PF02657"/>
    </source>
</evidence>
<proteinExistence type="inferred from homology"/>
<protein>
    <submittedName>
        <fullName evidence="3">Cysteine desulfurase SufE subunit</fullName>
    </submittedName>
</protein>
<accession>A0YCG2</accession>
<sequence length="140" mass="15713">MIKQLVTTAEIIDDLAFFDDWEERYQYIIDLGKELPAMADKLRTSERLVKGCQSNVWLDVDRADDKLLFAVDSDAYIVRGLLVLVLAAFNNKTATEIVSFDVDSYFKQLDLERHLSPTRGNGLRSIVAKIQALASASLAS</sequence>
<dbReference type="AlphaFoldDB" id="A0YCG2"/>
<dbReference type="EMBL" id="AAVT01000003">
    <property type="protein sequence ID" value="EAW31481.1"/>
    <property type="molecule type" value="Genomic_DNA"/>
</dbReference>
<dbReference type="PANTHER" id="PTHR43597">
    <property type="entry name" value="SULFUR ACCEPTOR PROTEIN CSDE"/>
    <property type="match status" value="1"/>
</dbReference>
<keyword evidence="4" id="KW-1185">Reference proteome</keyword>
<organism evidence="3 4">
    <name type="scientific">marine gamma proteobacterium HTCC2143</name>
    <dbReference type="NCBI Taxonomy" id="247633"/>
    <lineage>
        <taxon>Bacteria</taxon>
        <taxon>Pseudomonadati</taxon>
        <taxon>Pseudomonadota</taxon>
        <taxon>Gammaproteobacteria</taxon>
        <taxon>Cellvibrionales</taxon>
        <taxon>Spongiibacteraceae</taxon>
        <taxon>BD1-7 clade</taxon>
    </lineage>
</organism>
<dbReference type="InterPro" id="IPR003808">
    <property type="entry name" value="Fe-S_metab-assoc_dom"/>
</dbReference>
<name>A0YCG2_9GAMM</name>
<comment type="caution">
    <text evidence="3">The sequence shown here is derived from an EMBL/GenBank/DDBJ whole genome shotgun (WGS) entry which is preliminary data.</text>
</comment>
<evidence type="ECO:0000256" key="1">
    <source>
        <dbReference type="ARBA" id="ARBA00010282"/>
    </source>
</evidence>
<reference evidence="3 4" key="1">
    <citation type="journal article" date="2010" name="J. Bacteriol.">
        <title>Genome sequence of the oligotrophic marine Gammaproteobacterium HTCC2143, isolated from the Oregon Coast.</title>
        <authorList>
            <person name="Oh H.M."/>
            <person name="Kang I."/>
            <person name="Ferriera S."/>
            <person name="Giovannoni S.J."/>
            <person name="Cho J.C."/>
        </authorList>
    </citation>
    <scope>NUCLEOTIDE SEQUENCE [LARGE SCALE GENOMIC DNA]</scope>
    <source>
        <strain evidence="3 4">HTCC2143</strain>
    </source>
</reference>
<evidence type="ECO:0000313" key="3">
    <source>
        <dbReference type="EMBL" id="EAW31481.1"/>
    </source>
</evidence>
<feature type="domain" description="Fe-S metabolism associated" evidence="2">
    <location>
        <begin position="13"/>
        <end position="132"/>
    </location>
</feature>
<dbReference type="SUPFAM" id="SSF82649">
    <property type="entry name" value="SufE/NifU"/>
    <property type="match status" value="1"/>
</dbReference>
<dbReference type="Gene3D" id="3.90.1010.10">
    <property type="match status" value="1"/>
</dbReference>
<comment type="similarity">
    <text evidence="1">Belongs to the SufE family.</text>
</comment>
<dbReference type="STRING" id="247633.GP2143_08024"/>
<dbReference type="Pfam" id="PF02657">
    <property type="entry name" value="SufE"/>
    <property type="match status" value="1"/>
</dbReference>
<gene>
    <name evidence="3" type="ORF">GP2143_08024</name>
</gene>
<evidence type="ECO:0000313" key="4">
    <source>
        <dbReference type="Proteomes" id="UP000004931"/>
    </source>
</evidence>
<dbReference type="eggNOG" id="COG2166">
    <property type="taxonomic scope" value="Bacteria"/>
</dbReference>
<dbReference type="PANTHER" id="PTHR43597:SF5">
    <property type="entry name" value="SUFE-LIKE PROTEIN 2, CHLOROPLASTIC"/>
    <property type="match status" value="1"/>
</dbReference>